<keyword evidence="2" id="KW-1185">Reference proteome</keyword>
<evidence type="ECO:0000313" key="2">
    <source>
        <dbReference type="Proteomes" id="UP001239111"/>
    </source>
</evidence>
<dbReference type="EMBL" id="CM056744">
    <property type="protein sequence ID" value="KAJ8667736.1"/>
    <property type="molecule type" value="Genomic_DNA"/>
</dbReference>
<sequence>MDPASRLPVATGSYYELLMKMFTELNTLVSKELSQLERQLEKRTSEAKEKRPERYEEIKEKAEEILRRITFEHGNEIHELGQKLTTEFQESFTLNDRVKQK</sequence>
<comment type="caution">
    <text evidence="1">The sequence shown here is derived from an EMBL/GenBank/DDBJ whole genome shotgun (WGS) entry which is preliminary data.</text>
</comment>
<gene>
    <name evidence="1" type="ORF">QAD02_009399</name>
</gene>
<accession>A0ACC2NAL4</accession>
<evidence type="ECO:0000313" key="1">
    <source>
        <dbReference type="EMBL" id="KAJ8667736.1"/>
    </source>
</evidence>
<organism evidence="1 2">
    <name type="scientific">Eretmocerus hayati</name>
    <dbReference type="NCBI Taxonomy" id="131215"/>
    <lineage>
        <taxon>Eukaryota</taxon>
        <taxon>Metazoa</taxon>
        <taxon>Ecdysozoa</taxon>
        <taxon>Arthropoda</taxon>
        <taxon>Hexapoda</taxon>
        <taxon>Insecta</taxon>
        <taxon>Pterygota</taxon>
        <taxon>Neoptera</taxon>
        <taxon>Endopterygota</taxon>
        <taxon>Hymenoptera</taxon>
        <taxon>Apocrita</taxon>
        <taxon>Proctotrupomorpha</taxon>
        <taxon>Chalcidoidea</taxon>
        <taxon>Aphelinidae</taxon>
        <taxon>Aphelininae</taxon>
        <taxon>Eretmocerus</taxon>
    </lineage>
</organism>
<dbReference type="Proteomes" id="UP001239111">
    <property type="component" value="Chromosome 4"/>
</dbReference>
<name>A0ACC2NAL4_9HYME</name>
<proteinExistence type="predicted"/>
<reference evidence="1" key="1">
    <citation type="submission" date="2023-04" db="EMBL/GenBank/DDBJ databases">
        <title>A chromosome-level genome assembly of the parasitoid wasp Eretmocerus hayati.</title>
        <authorList>
            <person name="Zhong Y."/>
            <person name="Liu S."/>
            <person name="Liu Y."/>
        </authorList>
    </citation>
    <scope>NUCLEOTIDE SEQUENCE</scope>
    <source>
        <strain evidence="1">ZJU_SS_LIU_2023</strain>
    </source>
</reference>
<protein>
    <submittedName>
        <fullName evidence="1">Uncharacterized protein</fullName>
    </submittedName>
</protein>